<keyword evidence="3" id="KW-1185">Reference proteome</keyword>
<sequence length="259" mass="28512">MENQPELLPVRLFFAARPEVNQAALAEALRQSVGPVDTPDSGQVFFFPTYAASFADAQSVPTSVMLTAVAPLSQGEQLTPARQQSWHWPEVGATLATCQYEIILTDFMTRALPHLERVTLLNKVLDALLPVLRPQVLYFPSSQKLLDPQAYLARGAEALSGLLNVRFYNIADSDAQEMLMDTLGLHALGLPDFQLRFADLDPGQVAGQLTSYAYYLFENGPVIEDGNTIQGLTPEAKWHCYYEQAGVAPARTVIELEAD</sequence>
<reference evidence="3" key="1">
    <citation type="submission" date="2016-10" db="EMBL/GenBank/DDBJ databases">
        <authorList>
            <person name="Varghese N."/>
            <person name="Submissions S."/>
        </authorList>
    </citation>
    <scope>NUCLEOTIDE SEQUENCE [LARGE SCALE GENOMIC DNA]</scope>
    <source>
        <strain evidence="3">DSM 15310</strain>
    </source>
</reference>
<dbReference type="Proteomes" id="UP000198697">
    <property type="component" value="Unassembled WGS sequence"/>
</dbReference>
<dbReference type="OrthoDB" id="277550at2"/>
<evidence type="ECO:0000259" key="1">
    <source>
        <dbReference type="Pfam" id="PF14080"/>
    </source>
</evidence>
<dbReference type="InterPro" id="IPR025357">
    <property type="entry name" value="DUF4261"/>
</dbReference>
<evidence type="ECO:0000313" key="2">
    <source>
        <dbReference type="EMBL" id="SET33483.1"/>
    </source>
</evidence>
<dbReference type="AlphaFoldDB" id="A0A1I0DMB5"/>
<evidence type="ECO:0000313" key="3">
    <source>
        <dbReference type="Proteomes" id="UP000198697"/>
    </source>
</evidence>
<dbReference type="RefSeq" id="WP_092769950.1">
    <property type="nucleotide sequence ID" value="NZ_FOHS01000002.1"/>
</dbReference>
<dbReference type="STRING" id="82805.SAMN04487998_1465"/>
<name>A0A1I0DMB5_9BACT</name>
<dbReference type="EMBL" id="FOHS01000002">
    <property type="protein sequence ID" value="SET33483.1"/>
    <property type="molecule type" value="Genomic_DNA"/>
</dbReference>
<organism evidence="2 3">
    <name type="scientific">Hymenobacter actinosclerus</name>
    <dbReference type="NCBI Taxonomy" id="82805"/>
    <lineage>
        <taxon>Bacteria</taxon>
        <taxon>Pseudomonadati</taxon>
        <taxon>Bacteroidota</taxon>
        <taxon>Cytophagia</taxon>
        <taxon>Cytophagales</taxon>
        <taxon>Hymenobacteraceae</taxon>
        <taxon>Hymenobacter</taxon>
    </lineage>
</organism>
<dbReference type="Pfam" id="PF14080">
    <property type="entry name" value="DUF4261"/>
    <property type="match status" value="1"/>
</dbReference>
<proteinExistence type="predicted"/>
<feature type="domain" description="DUF4261" evidence="1">
    <location>
        <begin position="181"/>
        <end position="257"/>
    </location>
</feature>
<gene>
    <name evidence="2" type="ORF">SAMN04487998_1465</name>
</gene>
<protein>
    <recommendedName>
        <fullName evidence="1">DUF4261 domain-containing protein</fullName>
    </recommendedName>
</protein>
<accession>A0A1I0DMB5</accession>